<dbReference type="AlphaFoldDB" id="A0A1L0BXX2"/>
<evidence type="ECO:0000313" key="2">
    <source>
        <dbReference type="Proteomes" id="UP000183794"/>
    </source>
</evidence>
<accession>A0A1L0BXX2</accession>
<evidence type="ECO:0000313" key="1">
    <source>
        <dbReference type="EMBL" id="SGZ05088.1"/>
    </source>
</evidence>
<protein>
    <submittedName>
        <fullName evidence="1">Uncharacterized protein</fullName>
    </submittedName>
</protein>
<organism evidence="1 2">
    <name type="scientific">Moritella viscosa</name>
    <dbReference type="NCBI Taxonomy" id="80854"/>
    <lineage>
        <taxon>Bacteria</taxon>
        <taxon>Pseudomonadati</taxon>
        <taxon>Pseudomonadota</taxon>
        <taxon>Gammaproteobacteria</taxon>
        <taxon>Alteromonadales</taxon>
        <taxon>Moritellaceae</taxon>
        <taxon>Moritella</taxon>
    </lineage>
</organism>
<reference evidence="1 2" key="1">
    <citation type="submission" date="2016-11" db="EMBL/GenBank/DDBJ databases">
        <authorList>
            <person name="Jaros S."/>
            <person name="Januszkiewicz K."/>
            <person name="Wedrychowicz H."/>
        </authorList>
    </citation>
    <scope>NUCLEOTIDE SEQUENCE [LARGE SCALE GENOMIC DNA]</scope>
    <source>
        <strain evidence="1">NVI 5450</strain>
    </source>
</reference>
<gene>
    <name evidence="1" type="ORF">NVI5450_2866</name>
</gene>
<proteinExistence type="predicted"/>
<dbReference type="EMBL" id="FPLD01000073">
    <property type="protein sequence ID" value="SGZ05088.1"/>
    <property type="molecule type" value="Genomic_DNA"/>
</dbReference>
<sequence length="299" mass="34180">MNFYALRVSLVAGEPQLFIDENMSKDIISFENALRHSVDTPPKNEHGESIYSVKIKVYGEGDGVMAGIVSKAKALHGHDKEFNRYSVDDFPPLVWFWDREQQVILVEKKTSVFSNPTAACKSFQKLSNNIVLAELGLRAEISPVLNELDQGFWEEYDRFEFVESVSFELTPPNLFGETEKEMKRVLKDTAKNTNANKITTTFENTDKQLNLKSEGWLNNMVNWCRKGGGHWLMRGRLFGHKKQMTNIESEKTAKIVVMEGKGITEVTLSGYSTLDVKDIIELCRSKYQYEDLIKEKSDD</sequence>
<dbReference type="OrthoDB" id="9783269at2"/>
<name>A0A1L0BXX2_9GAMM</name>
<dbReference type="Proteomes" id="UP000183794">
    <property type="component" value="Unassembled WGS sequence"/>
</dbReference>